<reference evidence="4" key="1">
    <citation type="submission" date="2020-05" db="EMBL/GenBank/DDBJ databases">
        <title>Mycena genomes resolve the evolution of fungal bioluminescence.</title>
        <authorList>
            <person name="Tsai I.J."/>
        </authorList>
    </citation>
    <scope>NUCLEOTIDE SEQUENCE</scope>
    <source>
        <strain evidence="4">CCC161011</strain>
    </source>
</reference>
<sequence>MPFFNSSSNIQIDGGGFSRTEDDMNLESSLQAALGQGSDLLTGLKLGWLWGPERQLLGAERNVVQMPPYDISCGPHPQGPTLRLSSRDDRPSNTSFNSGLFSSSSPFDPSNMPSSQDRSTLHRLEYRVATSEYSTDPEQFSTPFLNNQQQLSALVPLRLPDIPSHQPEATSLNRQPSLDLPSAAGNESGVDPASRVAHPFSADVDESPLGSNIVVINHQGLPRDLRDGDGHAEPRTWPSPGSAVNRTLDPLDMLRRAGVSQTVNINGGVGGTGGEGGTQGGGGGTGMGPTINYDISGVDNFTMNVNHIQCQGMGLKILHRVAACDALHNSADRYPQPRCHPDTRTKLLDHLWDWTRGIERPRDFMFEDYDDWSWRRHNNWYHDGQDSCRMNDLLWLHGPAGAGKSAIAQSLCQRLETEDCVAASFFFKRGHASRGNATRLFSTIAYQLAVRLGQSDCIICQNVGKDPSIVDKSFPIQLQKLIVEPCQKIPLSRPVIIIIDGLDECDGENIQQEILNSIGNAISGERLPLRFLIASRPELHLRDIFVGPCLSKYHRPLNINQSFEDIRTYLVDEFTRIYADHHETMAAIPRPWPAVNVVESLVDKSSGYFIYASTVIKFIDDKYFRPTERLEIIMGTVEPNSETPFSALDQLYTQILIHVPQAIQPRLLRILTVYATKWNLKVPHIEQLLEIKPGDVHLTLRGLHSIIKVDGDYIIADHASFLDFLTSSTRSGMFYVGPQQRTDLASQILKAFSYKYDDPLLNRIGPVAL</sequence>
<dbReference type="PANTHER" id="PTHR10039:SF14">
    <property type="entry name" value="NACHT DOMAIN-CONTAINING PROTEIN"/>
    <property type="match status" value="1"/>
</dbReference>
<feature type="region of interest" description="Disordered" evidence="2">
    <location>
        <begin position="264"/>
        <end position="285"/>
    </location>
</feature>
<evidence type="ECO:0000256" key="1">
    <source>
        <dbReference type="ARBA" id="ARBA00022737"/>
    </source>
</evidence>
<keyword evidence="5" id="KW-1185">Reference proteome</keyword>
<evidence type="ECO:0000313" key="4">
    <source>
        <dbReference type="EMBL" id="KAF7336334.1"/>
    </source>
</evidence>
<protein>
    <submittedName>
        <fullName evidence="4">Putative nwd2 protein</fullName>
    </submittedName>
</protein>
<dbReference type="InterPro" id="IPR027417">
    <property type="entry name" value="P-loop_NTPase"/>
</dbReference>
<comment type="caution">
    <text evidence="4">The sequence shown here is derived from an EMBL/GenBank/DDBJ whole genome shotgun (WGS) entry which is preliminary data.</text>
</comment>
<feature type="domain" description="Nephrocystin 3-like N-terminal" evidence="3">
    <location>
        <begin position="376"/>
        <end position="536"/>
    </location>
</feature>
<evidence type="ECO:0000259" key="3">
    <source>
        <dbReference type="Pfam" id="PF24883"/>
    </source>
</evidence>
<evidence type="ECO:0000256" key="2">
    <source>
        <dbReference type="SAM" id="MobiDB-lite"/>
    </source>
</evidence>
<keyword evidence="1" id="KW-0677">Repeat</keyword>
<feature type="region of interest" description="Disordered" evidence="2">
    <location>
        <begin position="160"/>
        <end position="195"/>
    </location>
</feature>
<feature type="compositionally biased region" description="Low complexity" evidence="2">
    <location>
        <begin position="92"/>
        <end position="115"/>
    </location>
</feature>
<feature type="region of interest" description="Disordered" evidence="2">
    <location>
        <begin position="227"/>
        <end position="246"/>
    </location>
</feature>
<proteinExistence type="predicted"/>
<dbReference type="Pfam" id="PF24883">
    <property type="entry name" value="NPHP3_N"/>
    <property type="match status" value="1"/>
</dbReference>
<dbReference type="InterPro" id="IPR056884">
    <property type="entry name" value="NPHP3-like_N"/>
</dbReference>
<feature type="compositionally biased region" description="Polar residues" evidence="2">
    <location>
        <begin position="167"/>
        <end position="176"/>
    </location>
</feature>
<feature type="region of interest" description="Disordered" evidence="2">
    <location>
        <begin position="70"/>
        <end position="120"/>
    </location>
</feature>
<dbReference type="AlphaFoldDB" id="A0A8H6X9B8"/>
<evidence type="ECO:0000313" key="5">
    <source>
        <dbReference type="Proteomes" id="UP000620124"/>
    </source>
</evidence>
<name>A0A8H6X9B8_9AGAR</name>
<accession>A0A8H6X9B8</accession>
<dbReference type="OrthoDB" id="4760524at2759"/>
<organism evidence="4 5">
    <name type="scientific">Mycena venus</name>
    <dbReference type="NCBI Taxonomy" id="2733690"/>
    <lineage>
        <taxon>Eukaryota</taxon>
        <taxon>Fungi</taxon>
        <taxon>Dikarya</taxon>
        <taxon>Basidiomycota</taxon>
        <taxon>Agaricomycotina</taxon>
        <taxon>Agaricomycetes</taxon>
        <taxon>Agaricomycetidae</taxon>
        <taxon>Agaricales</taxon>
        <taxon>Marasmiineae</taxon>
        <taxon>Mycenaceae</taxon>
        <taxon>Mycena</taxon>
    </lineage>
</organism>
<dbReference type="PANTHER" id="PTHR10039">
    <property type="entry name" value="AMELOGENIN"/>
    <property type="match status" value="1"/>
</dbReference>
<dbReference type="SUPFAM" id="SSF52540">
    <property type="entry name" value="P-loop containing nucleoside triphosphate hydrolases"/>
    <property type="match status" value="1"/>
</dbReference>
<dbReference type="EMBL" id="JACAZI010000023">
    <property type="protein sequence ID" value="KAF7336334.1"/>
    <property type="molecule type" value="Genomic_DNA"/>
</dbReference>
<dbReference type="Proteomes" id="UP000620124">
    <property type="component" value="Unassembled WGS sequence"/>
</dbReference>
<gene>
    <name evidence="4" type="ORF">MVEN_02181800</name>
</gene>
<feature type="compositionally biased region" description="Gly residues" evidence="2">
    <location>
        <begin position="267"/>
        <end position="285"/>
    </location>
</feature>
<dbReference type="Gene3D" id="3.40.50.300">
    <property type="entry name" value="P-loop containing nucleotide triphosphate hydrolases"/>
    <property type="match status" value="1"/>
</dbReference>